<evidence type="ECO:0000313" key="6">
    <source>
        <dbReference type="EMBL" id="MCV7386461.1"/>
    </source>
</evidence>
<protein>
    <submittedName>
        <fullName evidence="6">Aldehyde dehydrogenase</fullName>
    </submittedName>
</protein>
<reference evidence="6" key="2">
    <citation type="journal article" date="2022" name="BMC Genomics">
        <title>Comparative genome analysis of mycobacteria focusing on tRNA and non-coding RNA.</title>
        <authorList>
            <person name="Behra P.R.K."/>
            <person name="Pettersson B.M.F."/>
            <person name="Ramesh M."/>
            <person name="Das S."/>
            <person name="Dasgupta S."/>
            <person name="Kirsebom L.A."/>
        </authorList>
    </citation>
    <scope>NUCLEOTIDE SEQUENCE</scope>
    <source>
        <strain evidence="6">DSM 44242</strain>
    </source>
</reference>
<dbReference type="Gene3D" id="3.40.605.10">
    <property type="entry name" value="Aldehyde Dehydrogenase, Chain A, domain 1"/>
    <property type="match status" value="1"/>
</dbReference>
<proteinExistence type="inferred from homology"/>
<dbReference type="PANTHER" id="PTHR11699">
    <property type="entry name" value="ALDEHYDE DEHYDROGENASE-RELATED"/>
    <property type="match status" value="1"/>
</dbReference>
<dbReference type="AlphaFoldDB" id="A0AAW5SUA5"/>
<dbReference type="FunFam" id="3.40.605.10:FF:000007">
    <property type="entry name" value="NAD/NADP-dependent betaine aldehyde dehydrogenase"/>
    <property type="match status" value="1"/>
</dbReference>
<dbReference type="Pfam" id="PF00171">
    <property type="entry name" value="Aldedh"/>
    <property type="match status" value="1"/>
</dbReference>
<dbReference type="SUPFAM" id="SSF53720">
    <property type="entry name" value="ALDH-like"/>
    <property type="match status" value="1"/>
</dbReference>
<accession>A0AAW5SUA5</accession>
<name>A0AAW5SUA5_9MYCO</name>
<dbReference type="Gene3D" id="3.40.309.10">
    <property type="entry name" value="Aldehyde Dehydrogenase, Chain A, domain 2"/>
    <property type="match status" value="1"/>
</dbReference>
<sequence length="484" mass="50462">MTIAPTTPPVGLLVGEDWRSTASGGTREHVNAATGTVQAEITLAGPDEVDEAVRAARGAFADWRRWHPTERRRVLQRLVESMTAHRKEFIALSAQECGIPVQVGQAIVQMGIDWADSAATWADKVAGEVIPSAANVFDYTLAEPYGVVAVILTWNGPAASMGISVMPALAAGCCVVVKPSELAPFSALLFARLAREAGVPAGVINVVTGDAQAGAALVAHPGVDKVSFTGGIATAQAISAACSRRLTPLLLELGGKSANIVFDDADRKKALKSALGIIVLSGQGCIVPSRLLVQDSIYDEFVEQVTGALSQIRVGDPFDPKSVMGPVISDAACDRILGFVDRARNSQAGQLLLGGDRLGGELSDGYYLPPTVFGDVDNASELAQEEIFGPVLAIMRFTDEEHAVAMANDTQFGLAGFVHTTDMSRAVRVSAALDVGNVGVNGGGAMGGPEAPFGGVKQSGYGREGGKGALLEFLRIKNVMVDLD</sequence>
<gene>
    <name evidence="6" type="ORF">H5P34_00170</name>
</gene>
<evidence type="ECO:0000313" key="7">
    <source>
        <dbReference type="Proteomes" id="UP001141659"/>
    </source>
</evidence>
<evidence type="ECO:0000256" key="4">
    <source>
        <dbReference type="RuleBase" id="RU003345"/>
    </source>
</evidence>
<dbReference type="GO" id="GO:0016620">
    <property type="term" value="F:oxidoreductase activity, acting on the aldehyde or oxo group of donors, NAD or NADP as acceptor"/>
    <property type="evidence" value="ECO:0007669"/>
    <property type="project" value="InterPro"/>
</dbReference>
<comment type="caution">
    <text evidence="6">The sequence shown here is derived from an EMBL/GenBank/DDBJ whole genome shotgun (WGS) entry which is preliminary data.</text>
</comment>
<dbReference type="InterPro" id="IPR029510">
    <property type="entry name" value="Ald_DH_CS_GLU"/>
</dbReference>
<evidence type="ECO:0000259" key="5">
    <source>
        <dbReference type="Pfam" id="PF00171"/>
    </source>
</evidence>
<comment type="similarity">
    <text evidence="1 4">Belongs to the aldehyde dehydrogenase family.</text>
</comment>
<dbReference type="InterPro" id="IPR016162">
    <property type="entry name" value="Ald_DH_N"/>
</dbReference>
<reference evidence="6" key="1">
    <citation type="submission" date="2020-07" db="EMBL/GenBank/DDBJ databases">
        <authorList>
            <person name="Pettersson B.M.F."/>
            <person name="Behra P.R.K."/>
            <person name="Ramesh M."/>
            <person name="Das S."/>
            <person name="Dasgupta S."/>
            <person name="Kirsebom L.A."/>
        </authorList>
    </citation>
    <scope>NUCLEOTIDE SEQUENCE</scope>
    <source>
        <strain evidence="6">DSM 44242</strain>
    </source>
</reference>
<dbReference type="RefSeq" id="WP_036446579.1">
    <property type="nucleotide sequence ID" value="NZ_JACKVC010000006.1"/>
</dbReference>
<evidence type="ECO:0000256" key="2">
    <source>
        <dbReference type="ARBA" id="ARBA00023002"/>
    </source>
</evidence>
<organism evidence="6 7">
    <name type="scientific">Mycolicibacterium porcinum</name>
    <dbReference type="NCBI Taxonomy" id="39693"/>
    <lineage>
        <taxon>Bacteria</taxon>
        <taxon>Bacillati</taxon>
        <taxon>Actinomycetota</taxon>
        <taxon>Actinomycetes</taxon>
        <taxon>Mycobacteriales</taxon>
        <taxon>Mycobacteriaceae</taxon>
        <taxon>Mycolicibacterium</taxon>
    </lineage>
</organism>
<dbReference type="EMBL" id="JACKVC010000006">
    <property type="protein sequence ID" value="MCV7386461.1"/>
    <property type="molecule type" value="Genomic_DNA"/>
</dbReference>
<dbReference type="InterPro" id="IPR016163">
    <property type="entry name" value="Ald_DH_C"/>
</dbReference>
<dbReference type="Proteomes" id="UP001141659">
    <property type="component" value="Unassembled WGS sequence"/>
</dbReference>
<dbReference type="PROSITE" id="PS00687">
    <property type="entry name" value="ALDEHYDE_DEHYDR_GLU"/>
    <property type="match status" value="1"/>
</dbReference>
<feature type="active site" evidence="3">
    <location>
        <position position="252"/>
    </location>
</feature>
<dbReference type="InterPro" id="IPR016161">
    <property type="entry name" value="Ald_DH/histidinol_DH"/>
</dbReference>
<evidence type="ECO:0000256" key="3">
    <source>
        <dbReference type="PROSITE-ProRule" id="PRU10007"/>
    </source>
</evidence>
<dbReference type="InterPro" id="IPR015590">
    <property type="entry name" value="Aldehyde_DH_dom"/>
</dbReference>
<feature type="domain" description="Aldehyde dehydrogenase" evidence="5">
    <location>
        <begin position="18"/>
        <end position="479"/>
    </location>
</feature>
<dbReference type="FunFam" id="3.40.309.10:FF:000012">
    <property type="entry name" value="Betaine aldehyde dehydrogenase"/>
    <property type="match status" value="1"/>
</dbReference>
<evidence type="ECO:0000256" key="1">
    <source>
        <dbReference type="ARBA" id="ARBA00009986"/>
    </source>
</evidence>
<keyword evidence="2 4" id="KW-0560">Oxidoreductase</keyword>